<evidence type="ECO:0000313" key="1">
    <source>
        <dbReference type="EMBL" id="CAD9686719.1"/>
    </source>
</evidence>
<dbReference type="EMBL" id="HBHJ01015333">
    <property type="protein sequence ID" value="CAD9686719.1"/>
    <property type="molecule type" value="Transcribed_RNA"/>
</dbReference>
<name>A0A7S2WH68_9STRA</name>
<dbReference type="AlphaFoldDB" id="A0A7S2WH68"/>
<accession>A0A7S2WH68</accession>
<organism evidence="1">
    <name type="scientific">Rhizochromulina marina</name>
    <dbReference type="NCBI Taxonomy" id="1034831"/>
    <lineage>
        <taxon>Eukaryota</taxon>
        <taxon>Sar</taxon>
        <taxon>Stramenopiles</taxon>
        <taxon>Ochrophyta</taxon>
        <taxon>Dictyochophyceae</taxon>
        <taxon>Rhizochromulinales</taxon>
        <taxon>Rhizochromulina</taxon>
    </lineage>
</organism>
<gene>
    <name evidence="1" type="ORF">RMAR1173_LOCUS10160</name>
</gene>
<proteinExistence type="predicted"/>
<protein>
    <submittedName>
        <fullName evidence="1">Uncharacterized protein</fullName>
    </submittedName>
</protein>
<reference evidence="1" key="1">
    <citation type="submission" date="2021-01" db="EMBL/GenBank/DDBJ databases">
        <authorList>
            <person name="Corre E."/>
            <person name="Pelletier E."/>
            <person name="Niang G."/>
            <person name="Scheremetjew M."/>
            <person name="Finn R."/>
            <person name="Kale V."/>
            <person name="Holt S."/>
            <person name="Cochrane G."/>
            <person name="Meng A."/>
            <person name="Brown T."/>
            <person name="Cohen L."/>
        </authorList>
    </citation>
    <scope>NUCLEOTIDE SEQUENCE</scope>
    <source>
        <strain evidence="1">CCMP1243</strain>
    </source>
</reference>
<sequence length="163" mass="18259">MPLCKRETSTNFRISSVRYSASTRVWRRLCRRRWSSWQRVTSIVRKQNPERKRREGFSEVPCRSPVVGSSVIGETLVPVFQEIDELIRAVGSLEAAIHEVQVQVDRLESRSSALGLEPGAGGAAAATIFQREEELSNTPTNLSTVHDDVAEVETHLPEDSITI</sequence>